<name>A0A151K2X6_9HYME</name>
<feature type="domain" description="Mutator-like transposase" evidence="1">
    <location>
        <begin position="7"/>
        <end position="165"/>
    </location>
</feature>
<protein>
    <recommendedName>
        <fullName evidence="1">Mutator-like transposase domain-containing protein</fullName>
    </recommendedName>
</protein>
<keyword evidence="3" id="KW-1185">Reference proteome</keyword>
<dbReference type="STRING" id="471704.A0A151K2X6"/>
<accession>A0A151K2X6</accession>
<dbReference type="Proteomes" id="UP000078492">
    <property type="component" value="Unassembled WGS sequence"/>
</dbReference>
<gene>
    <name evidence="2" type="ORF">ALC57_00113</name>
</gene>
<dbReference type="AlphaFoldDB" id="A0A151K2X6"/>
<evidence type="ECO:0000313" key="3">
    <source>
        <dbReference type="Proteomes" id="UP000078492"/>
    </source>
</evidence>
<sequence>MNNVIEGEQEHHLTEKKQQEKVKTITNISVSFDGSWPTRGHRSKHGIGCVIDVETGFVIDFDIMTKFCQLCVIAASKLGENTADYETWQQRHVDFCQQNHSGSSAAMETSVAEIIWKRSEDYGFRFTTMLSDGDSKTFNFLQNLNVYGPELQIRKEECINHVGKR</sequence>
<reference evidence="2 3" key="1">
    <citation type="submission" date="2015-09" db="EMBL/GenBank/DDBJ databases">
        <title>Trachymyrmex cornetzi WGS genome.</title>
        <authorList>
            <person name="Nygaard S."/>
            <person name="Hu H."/>
            <person name="Boomsma J."/>
            <person name="Zhang G."/>
        </authorList>
    </citation>
    <scope>NUCLEOTIDE SEQUENCE [LARGE SCALE GENOMIC DNA]</scope>
    <source>
        <strain evidence="2">Tcor2-1</strain>
        <tissue evidence="2">Whole body</tissue>
    </source>
</reference>
<dbReference type="Pfam" id="PF20700">
    <property type="entry name" value="Mutator"/>
    <property type="match status" value="1"/>
</dbReference>
<evidence type="ECO:0000313" key="2">
    <source>
        <dbReference type="EMBL" id="KYN50476.1"/>
    </source>
</evidence>
<organism evidence="2 3">
    <name type="scientific">Trachymyrmex cornetzi</name>
    <dbReference type="NCBI Taxonomy" id="471704"/>
    <lineage>
        <taxon>Eukaryota</taxon>
        <taxon>Metazoa</taxon>
        <taxon>Ecdysozoa</taxon>
        <taxon>Arthropoda</taxon>
        <taxon>Hexapoda</taxon>
        <taxon>Insecta</taxon>
        <taxon>Pterygota</taxon>
        <taxon>Neoptera</taxon>
        <taxon>Endopterygota</taxon>
        <taxon>Hymenoptera</taxon>
        <taxon>Apocrita</taxon>
        <taxon>Aculeata</taxon>
        <taxon>Formicoidea</taxon>
        <taxon>Formicidae</taxon>
        <taxon>Myrmicinae</taxon>
        <taxon>Trachymyrmex</taxon>
    </lineage>
</organism>
<evidence type="ECO:0000259" key="1">
    <source>
        <dbReference type="Pfam" id="PF20700"/>
    </source>
</evidence>
<dbReference type="InterPro" id="IPR049012">
    <property type="entry name" value="Mutator_transp_dom"/>
</dbReference>
<proteinExistence type="predicted"/>
<comment type="caution">
    <text evidence="2">The sequence shown here is derived from an EMBL/GenBank/DDBJ whole genome shotgun (WGS) entry which is preliminary data.</text>
</comment>
<dbReference type="EMBL" id="LKEY01014726">
    <property type="protein sequence ID" value="KYN50476.1"/>
    <property type="molecule type" value="Genomic_DNA"/>
</dbReference>